<dbReference type="Gene3D" id="2.60.40.1500">
    <property type="entry name" value="Glycosyl hydrolase domain, family 39"/>
    <property type="match status" value="1"/>
</dbReference>
<keyword evidence="7" id="KW-1185">Reference proteome</keyword>
<evidence type="ECO:0000256" key="1">
    <source>
        <dbReference type="ARBA" id="ARBA00008875"/>
    </source>
</evidence>
<protein>
    <submittedName>
        <fullName evidence="6">Xylan 1,4-beta-xylosidase</fullName>
    </submittedName>
</protein>
<organism evidence="6 7">
    <name type="scientific">Bacteroides luti</name>
    <dbReference type="NCBI Taxonomy" id="1297750"/>
    <lineage>
        <taxon>Bacteria</taxon>
        <taxon>Pseudomonadati</taxon>
        <taxon>Bacteroidota</taxon>
        <taxon>Bacteroidia</taxon>
        <taxon>Bacteroidales</taxon>
        <taxon>Bacteroidaceae</taxon>
        <taxon>Bacteroides</taxon>
    </lineage>
</organism>
<dbReference type="InterPro" id="IPR017853">
    <property type="entry name" value="GH"/>
</dbReference>
<dbReference type="SUPFAM" id="SSF51445">
    <property type="entry name" value="(Trans)glycosidases"/>
    <property type="match status" value="1"/>
</dbReference>
<proteinExistence type="inferred from homology"/>
<dbReference type="PANTHER" id="PTHR12631">
    <property type="entry name" value="ALPHA-L-IDURONIDASE"/>
    <property type="match status" value="1"/>
</dbReference>
<evidence type="ECO:0000256" key="2">
    <source>
        <dbReference type="ARBA" id="ARBA00022801"/>
    </source>
</evidence>
<gene>
    <name evidence="6" type="ORF">SAMN05444405_102274</name>
</gene>
<reference evidence="6 7" key="1">
    <citation type="submission" date="2016-11" db="EMBL/GenBank/DDBJ databases">
        <authorList>
            <person name="Jaros S."/>
            <person name="Januszkiewicz K."/>
            <person name="Wedrychowicz H."/>
        </authorList>
    </citation>
    <scope>NUCLEOTIDE SEQUENCE [LARGE SCALE GENOMIC DNA]</scope>
    <source>
        <strain evidence="6 7">DSM 26991</strain>
    </source>
</reference>
<dbReference type="Pfam" id="PF01229">
    <property type="entry name" value="Glyco_hydro_39"/>
    <property type="match status" value="1"/>
</dbReference>
<dbReference type="SUPFAM" id="SSF51011">
    <property type="entry name" value="Glycosyl hydrolase domain"/>
    <property type="match status" value="1"/>
</dbReference>
<dbReference type="PRINTS" id="PR00745">
    <property type="entry name" value="GLHYDRLASE39"/>
</dbReference>
<sequence>MPKFYSAKQNLLKYLLLIPFLSVLQNSYSASPAKKKQIAKLNTREIIVDFSKEKGALCKTPLECIGAGRANEGLRADWQQQLAYVKNACDFKYIRMHGLLSDDMGVYREDKKGNPEYNFQYIDALYDYLLSIKIKPFVELGFMPSALASGSKTIFWWRGNVTPPKDYNKWEDLIRNLTLHFTERYGADEVKTWYFEVWNEPNLDGFWSGTQEEYFKLYRYAVKAIKSVNKEYRVGGPATAGAAWVPEMIDFCNKNSLPLDFISTHTYGVKQGYLDEFGNSGTVLSQDPMAVSGDMLNSRKQISASAMPGLELHYTEWSASYTPSDPIHDSYHEASYVLDKIKKVGAAANSMSYWVFTDIFEEAGPRFTPFHGGFGLLNTQGINKPAFYSFKFINQLGETELINNDSSSWACKDSKGNVQVLLWDFTNTHPGDSVNNQVYYVRDLPAKAKGKVKINVSNVPDGDYTLEIYKVGYRSSDAYTTYLDMGKPNQLTKQQVEQIKKLNDGSPVSSEKVTVSKGAAFSKELDIRENDVYLMKLVRL</sequence>
<dbReference type="RefSeq" id="WP_073399209.1">
    <property type="nucleotide sequence ID" value="NZ_FQTV01000002.1"/>
</dbReference>
<evidence type="ECO:0000313" key="7">
    <source>
        <dbReference type="Proteomes" id="UP000184509"/>
    </source>
</evidence>
<feature type="active site" description="Proton donor" evidence="4">
    <location>
        <position position="200"/>
    </location>
</feature>
<dbReference type="STRING" id="1297750.SAMN05444405_102274"/>
<dbReference type="GO" id="GO:0005975">
    <property type="term" value="P:carbohydrate metabolic process"/>
    <property type="evidence" value="ECO:0007669"/>
    <property type="project" value="InterPro"/>
</dbReference>
<dbReference type="PROSITE" id="PS01027">
    <property type="entry name" value="GLYCOSYL_HYDROL_F39"/>
    <property type="match status" value="1"/>
</dbReference>
<dbReference type="EMBL" id="FQTV01000002">
    <property type="protein sequence ID" value="SHE66813.1"/>
    <property type="molecule type" value="Genomic_DNA"/>
</dbReference>
<dbReference type="InterPro" id="IPR051923">
    <property type="entry name" value="Glycosyl_Hydrolase_39"/>
</dbReference>
<dbReference type="OrthoDB" id="9776971at2"/>
<keyword evidence="2" id="KW-0378">Hydrolase</keyword>
<accession>A0A1M4VD19</accession>
<dbReference type="InterPro" id="IPR049166">
    <property type="entry name" value="GH39_cat"/>
</dbReference>
<dbReference type="Proteomes" id="UP000184509">
    <property type="component" value="Unassembled WGS sequence"/>
</dbReference>
<evidence type="ECO:0000313" key="6">
    <source>
        <dbReference type="EMBL" id="SHE66813.1"/>
    </source>
</evidence>
<keyword evidence="3" id="KW-0326">Glycosidase</keyword>
<dbReference type="PANTHER" id="PTHR12631:SF10">
    <property type="entry name" value="BETA-XYLOSIDASE-LIKE PROTEIN-RELATED"/>
    <property type="match status" value="1"/>
</dbReference>
<dbReference type="GO" id="GO:0004553">
    <property type="term" value="F:hydrolase activity, hydrolyzing O-glycosyl compounds"/>
    <property type="evidence" value="ECO:0007669"/>
    <property type="project" value="InterPro"/>
</dbReference>
<comment type="similarity">
    <text evidence="1">Belongs to the glycosyl hydrolase 39 family.</text>
</comment>
<name>A0A1M4VD19_9BACE</name>
<evidence type="ECO:0000256" key="3">
    <source>
        <dbReference type="ARBA" id="ARBA00023295"/>
    </source>
</evidence>
<dbReference type="AlphaFoldDB" id="A0A1M4VD19"/>
<dbReference type="InterPro" id="IPR049165">
    <property type="entry name" value="GH39_as"/>
</dbReference>
<dbReference type="InterPro" id="IPR000514">
    <property type="entry name" value="Glyco_hydro_39"/>
</dbReference>
<feature type="domain" description="Glycosyl hydrolases family 39 N-terminal catalytic" evidence="5">
    <location>
        <begin position="46"/>
        <end position="504"/>
    </location>
</feature>
<dbReference type="Gene3D" id="3.20.20.80">
    <property type="entry name" value="Glycosidases"/>
    <property type="match status" value="1"/>
</dbReference>
<evidence type="ECO:0000259" key="5">
    <source>
        <dbReference type="Pfam" id="PF01229"/>
    </source>
</evidence>
<evidence type="ECO:0000256" key="4">
    <source>
        <dbReference type="PIRSR" id="PIRSR600514-1"/>
    </source>
</evidence>